<dbReference type="EMBL" id="BAABGT010000122">
    <property type="protein sequence ID" value="GAA4559990.1"/>
    <property type="molecule type" value="Genomic_DNA"/>
</dbReference>
<feature type="transmembrane region" description="Helical" evidence="7">
    <location>
        <begin position="119"/>
        <end position="137"/>
    </location>
</feature>
<feature type="transmembrane region" description="Helical" evidence="7">
    <location>
        <begin position="88"/>
        <end position="107"/>
    </location>
</feature>
<dbReference type="InterPro" id="IPR051907">
    <property type="entry name" value="DoxX-like_oxidoreductase"/>
</dbReference>
<feature type="transmembrane region" description="Helical" evidence="7">
    <location>
        <begin position="62"/>
        <end position="81"/>
    </location>
</feature>
<dbReference type="InterPro" id="IPR032808">
    <property type="entry name" value="DoxX"/>
</dbReference>
<keyword evidence="4 7" id="KW-0812">Transmembrane</keyword>
<reference evidence="9" key="1">
    <citation type="journal article" date="2019" name="Int. J. Syst. Evol. Microbiol.">
        <title>The Global Catalogue of Microorganisms (GCM) 10K type strain sequencing project: providing services to taxonomists for standard genome sequencing and annotation.</title>
        <authorList>
            <consortium name="The Broad Institute Genomics Platform"/>
            <consortium name="The Broad Institute Genome Sequencing Center for Infectious Disease"/>
            <person name="Wu L."/>
            <person name="Ma J."/>
        </authorList>
    </citation>
    <scope>NUCLEOTIDE SEQUENCE [LARGE SCALE GENOMIC DNA]</scope>
    <source>
        <strain evidence="9">JCM 17906</strain>
    </source>
</reference>
<evidence type="ECO:0000256" key="2">
    <source>
        <dbReference type="ARBA" id="ARBA00006679"/>
    </source>
</evidence>
<evidence type="ECO:0000313" key="9">
    <source>
        <dbReference type="Proteomes" id="UP001501598"/>
    </source>
</evidence>
<dbReference type="Proteomes" id="UP001501598">
    <property type="component" value="Unassembled WGS sequence"/>
</dbReference>
<comment type="caution">
    <text evidence="8">The sequence shown here is derived from an EMBL/GenBank/DDBJ whole genome shotgun (WGS) entry which is preliminary data.</text>
</comment>
<dbReference type="Pfam" id="PF07681">
    <property type="entry name" value="DoxX"/>
    <property type="match status" value="1"/>
</dbReference>
<dbReference type="PANTHER" id="PTHR33452">
    <property type="entry name" value="OXIDOREDUCTASE CATD-RELATED"/>
    <property type="match status" value="1"/>
</dbReference>
<comment type="similarity">
    <text evidence="2">Belongs to the DoxX family.</text>
</comment>
<dbReference type="PANTHER" id="PTHR33452:SF4">
    <property type="entry name" value="BLL4328 PROTEIN"/>
    <property type="match status" value="1"/>
</dbReference>
<evidence type="ECO:0000256" key="6">
    <source>
        <dbReference type="ARBA" id="ARBA00023136"/>
    </source>
</evidence>
<evidence type="ECO:0000313" key="8">
    <source>
        <dbReference type="EMBL" id="GAA4559990.1"/>
    </source>
</evidence>
<proteinExistence type="inferred from homology"/>
<evidence type="ECO:0000256" key="1">
    <source>
        <dbReference type="ARBA" id="ARBA00004651"/>
    </source>
</evidence>
<gene>
    <name evidence="8" type="ORF">GCM10023175_69050</name>
</gene>
<evidence type="ECO:0000256" key="5">
    <source>
        <dbReference type="ARBA" id="ARBA00022989"/>
    </source>
</evidence>
<evidence type="ECO:0000256" key="3">
    <source>
        <dbReference type="ARBA" id="ARBA00022475"/>
    </source>
</evidence>
<dbReference type="RefSeq" id="WP_345427614.1">
    <property type="nucleotide sequence ID" value="NZ_BAABGT010000122.1"/>
</dbReference>
<keyword evidence="5 7" id="KW-1133">Transmembrane helix</keyword>
<keyword evidence="9" id="KW-1185">Reference proteome</keyword>
<evidence type="ECO:0000256" key="4">
    <source>
        <dbReference type="ARBA" id="ARBA00022692"/>
    </source>
</evidence>
<evidence type="ECO:0000256" key="7">
    <source>
        <dbReference type="SAM" id="Phobius"/>
    </source>
</evidence>
<organism evidence="8 9">
    <name type="scientific">Pseudonocardia xishanensis</name>
    <dbReference type="NCBI Taxonomy" id="630995"/>
    <lineage>
        <taxon>Bacteria</taxon>
        <taxon>Bacillati</taxon>
        <taxon>Actinomycetota</taxon>
        <taxon>Actinomycetes</taxon>
        <taxon>Pseudonocardiales</taxon>
        <taxon>Pseudonocardiaceae</taxon>
        <taxon>Pseudonocardia</taxon>
    </lineage>
</organism>
<feature type="transmembrane region" description="Helical" evidence="7">
    <location>
        <begin position="23"/>
        <end position="42"/>
    </location>
</feature>
<comment type="subcellular location">
    <subcellularLocation>
        <location evidence="1">Cell membrane</location>
        <topology evidence="1">Multi-pass membrane protein</topology>
    </subcellularLocation>
</comment>
<name>A0ABP8S483_9PSEU</name>
<keyword evidence="3" id="KW-1003">Cell membrane</keyword>
<keyword evidence="6 7" id="KW-0472">Membrane</keyword>
<protein>
    <submittedName>
        <fullName evidence="8">DoxX family protein</fullName>
    </submittedName>
</protein>
<accession>A0ABP8S483</accession>
<sequence length="145" mass="15344">MIATTAIRSTQDSASRTDLVRDGILLAFRLVVGFLFGLHAVIPFGLAGGMDGAGAATPAWDFSWFVGIAQCVGALLIAVGLFTRVTGFLLSGMMAFAYFTVHAPMGWNPIGNSGEQAALYSWIFLLVVAVGAGRFSVDAVRRRRG</sequence>